<feature type="region of interest" description="Disordered" evidence="7">
    <location>
        <begin position="513"/>
        <end position="542"/>
    </location>
</feature>
<feature type="compositionally biased region" description="Basic and acidic residues" evidence="7">
    <location>
        <begin position="515"/>
        <end position="542"/>
    </location>
</feature>
<dbReference type="GO" id="GO:0022857">
    <property type="term" value="F:transmembrane transporter activity"/>
    <property type="evidence" value="ECO:0007669"/>
    <property type="project" value="InterPro"/>
</dbReference>
<feature type="transmembrane region" description="Helical" evidence="8">
    <location>
        <begin position="367"/>
        <end position="390"/>
    </location>
</feature>
<dbReference type="OrthoDB" id="4172724at2"/>
<evidence type="ECO:0000256" key="6">
    <source>
        <dbReference type="ARBA" id="ARBA00023136"/>
    </source>
</evidence>
<dbReference type="AlphaFoldDB" id="A0A1H8YJQ4"/>
<feature type="transmembrane region" description="Helical" evidence="8">
    <location>
        <begin position="310"/>
        <end position="331"/>
    </location>
</feature>
<feature type="transmembrane region" description="Helical" evidence="8">
    <location>
        <begin position="338"/>
        <end position="355"/>
    </location>
</feature>
<feature type="transmembrane region" description="Helical" evidence="8">
    <location>
        <begin position="87"/>
        <end position="106"/>
    </location>
</feature>
<evidence type="ECO:0000313" key="10">
    <source>
        <dbReference type="EMBL" id="SEP52386.1"/>
    </source>
</evidence>
<dbReference type="PANTHER" id="PTHR42718:SF47">
    <property type="entry name" value="METHYL VIOLOGEN RESISTANCE PROTEIN SMVA"/>
    <property type="match status" value="1"/>
</dbReference>
<evidence type="ECO:0000256" key="1">
    <source>
        <dbReference type="ARBA" id="ARBA00004651"/>
    </source>
</evidence>
<dbReference type="Gene3D" id="1.20.1250.20">
    <property type="entry name" value="MFS general substrate transporter like domains"/>
    <property type="match status" value="1"/>
</dbReference>
<dbReference type="PROSITE" id="PS50850">
    <property type="entry name" value="MFS"/>
    <property type="match status" value="1"/>
</dbReference>
<comment type="subcellular location">
    <subcellularLocation>
        <location evidence="1">Cell membrane</location>
        <topology evidence="1">Multi-pass membrane protein</topology>
    </subcellularLocation>
</comment>
<dbReference type="InterPro" id="IPR036259">
    <property type="entry name" value="MFS_trans_sf"/>
</dbReference>
<feature type="transmembrane region" description="Helical" evidence="8">
    <location>
        <begin position="171"/>
        <end position="195"/>
    </location>
</feature>
<dbReference type="Proteomes" id="UP000198582">
    <property type="component" value="Unassembled WGS sequence"/>
</dbReference>
<keyword evidence="11" id="KW-1185">Reference proteome</keyword>
<evidence type="ECO:0000256" key="3">
    <source>
        <dbReference type="ARBA" id="ARBA00022475"/>
    </source>
</evidence>
<feature type="transmembrane region" description="Helical" evidence="8">
    <location>
        <begin position="112"/>
        <end position="133"/>
    </location>
</feature>
<feature type="transmembrane region" description="Helical" evidence="8">
    <location>
        <begin position="274"/>
        <end position="295"/>
    </location>
</feature>
<keyword evidence="6 8" id="KW-0472">Membrane</keyword>
<evidence type="ECO:0000256" key="5">
    <source>
        <dbReference type="ARBA" id="ARBA00022989"/>
    </source>
</evidence>
<keyword evidence="5 8" id="KW-1133">Transmembrane helix</keyword>
<feature type="transmembrane region" description="Helical" evidence="8">
    <location>
        <begin position="19"/>
        <end position="43"/>
    </location>
</feature>
<dbReference type="InterPro" id="IPR011701">
    <property type="entry name" value="MFS"/>
</dbReference>
<dbReference type="CDD" id="cd17321">
    <property type="entry name" value="MFS_MMR_MDR_like"/>
    <property type="match status" value="1"/>
</dbReference>
<feature type="transmembrane region" description="Helical" evidence="8">
    <location>
        <begin position="58"/>
        <end position="75"/>
    </location>
</feature>
<accession>A0A1H8YJQ4</accession>
<reference evidence="10 11" key="1">
    <citation type="submission" date="2016-10" db="EMBL/GenBank/DDBJ databases">
        <authorList>
            <person name="de Groot N.N."/>
        </authorList>
    </citation>
    <scope>NUCLEOTIDE SEQUENCE [LARGE SCALE GENOMIC DNA]</scope>
    <source>
        <strain evidence="10 11">DSM 44993</strain>
    </source>
</reference>
<feature type="transmembrane region" description="Helical" evidence="8">
    <location>
        <begin position="207"/>
        <end position="224"/>
    </location>
</feature>
<gene>
    <name evidence="10" type="ORF">SAMN04489732_12049</name>
</gene>
<dbReference type="GO" id="GO:0005886">
    <property type="term" value="C:plasma membrane"/>
    <property type="evidence" value="ECO:0007669"/>
    <property type="project" value="UniProtKB-SubCell"/>
</dbReference>
<feature type="domain" description="Major facilitator superfamily (MFS) profile" evidence="9">
    <location>
        <begin position="21"/>
        <end position="507"/>
    </location>
</feature>
<protein>
    <submittedName>
        <fullName evidence="10">MFS transporter, DHA2 family, multidrug resistance protein</fullName>
    </submittedName>
</protein>
<evidence type="ECO:0000256" key="2">
    <source>
        <dbReference type="ARBA" id="ARBA00022448"/>
    </source>
</evidence>
<dbReference type="InterPro" id="IPR020846">
    <property type="entry name" value="MFS_dom"/>
</dbReference>
<evidence type="ECO:0000259" key="9">
    <source>
        <dbReference type="PROSITE" id="PS50850"/>
    </source>
</evidence>
<sequence length="542" mass="55783">MTDTSAAAASGPRAGRREWLGLVVLALPTLLLSLDFSVTYLAIPRLSADLGATSVEQLWIADIYGFMVAGFLITMGTLGDRIGRRKLLLIGAALFGLASILAAFSVSAEMLIASRAIMGVSGATLMPSTLALISNMFRNPKQMATAIAAWMSCFMGGLALGPVIGGVLLNHFWWGSVFLLGVPVMLLLLVAGPILLPEFRDPKAGRLDLVSVVLSLVAILPIVYGFKELAKGGDPLLPVLSLVAGAVLAVVFVVRQRKLANPLMDLGLFGNRTFSAALVVSLFGAMLQAGTYFLIVQDVQSVEGLSPLESGLFLAPATVVMITAIMVGSGLANRIRPAYLFTVGLLIAAIGYGILSQVDGHGQLGLLWIGYAVMALGVGLPSGLGTGLIIGAAPPEKAGSASSISEAGGEFGTSMGVAVFGSISTLVYRNELAGTVPAGVPSGAATAATDNIAAAVPASHQLPPTLGEPLLDAARKAFTSGLSTVAIVSGLVFVALAALCLFALRHIPPTGSAAETEKAETAQNDESKENTVPVDHDAEKIR</sequence>
<dbReference type="Gene3D" id="1.20.1720.10">
    <property type="entry name" value="Multidrug resistance protein D"/>
    <property type="match status" value="1"/>
</dbReference>
<dbReference type="RefSeq" id="WP_091625571.1">
    <property type="nucleotide sequence ID" value="NZ_FOEF01000020.1"/>
</dbReference>
<dbReference type="Pfam" id="PF07690">
    <property type="entry name" value="MFS_1"/>
    <property type="match status" value="1"/>
</dbReference>
<evidence type="ECO:0000256" key="4">
    <source>
        <dbReference type="ARBA" id="ARBA00022692"/>
    </source>
</evidence>
<dbReference type="STRING" id="394193.SAMN04489732_12049"/>
<keyword evidence="4 8" id="KW-0812">Transmembrane</keyword>
<dbReference type="PANTHER" id="PTHR42718">
    <property type="entry name" value="MAJOR FACILITATOR SUPERFAMILY MULTIDRUG TRANSPORTER MFSC"/>
    <property type="match status" value="1"/>
</dbReference>
<dbReference type="EMBL" id="FOEF01000020">
    <property type="protein sequence ID" value="SEP52386.1"/>
    <property type="molecule type" value="Genomic_DNA"/>
</dbReference>
<dbReference type="SUPFAM" id="SSF103473">
    <property type="entry name" value="MFS general substrate transporter"/>
    <property type="match status" value="1"/>
</dbReference>
<evidence type="ECO:0000256" key="7">
    <source>
        <dbReference type="SAM" id="MobiDB-lite"/>
    </source>
</evidence>
<evidence type="ECO:0000256" key="8">
    <source>
        <dbReference type="SAM" id="Phobius"/>
    </source>
</evidence>
<organism evidence="10 11">
    <name type="scientific">Amycolatopsis saalfeldensis</name>
    <dbReference type="NCBI Taxonomy" id="394193"/>
    <lineage>
        <taxon>Bacteria</taxon>
        <taxon>Bacillati</taxon>
        <taxon>Actinomycetota</taxon>
        <taxon>Actinomycetes</taxon>
        <taxon>Pseudonocardiales</taxon>
        <taxon>Pseudonocardiaceae</taxon>
        <taxon>Amycolatopsis</taxon>
    </lineage>
</organism>
<proteinExistence type="predicted"/>
<name>A0A1H8YJQ4_9PSEU</name>
<feature type="transmembrane region" description="Helical" evidence="8">
    <location>
        <begin position="145"/>
        <end position="165"/>
    </location>
</feature>
<keyword evidence="3" id="KW-1003">Cell membrane</keyword>
<feature type="transmembrane region" description="Helical" evidence="8">
    <location>
        <begin position="485"/>
        <end position="504"/>
    </location>
</feature>
<feature type="transmembrane region" description="Helical" evidence="8">
    <location>
        <begin position="236"/>
        <end position="254"/>
    </location>
</feature>
<keyword evidence="2" id="KW-0813">Transport</keyword>
<evidence type="ECO:0000313" key="11">
    <source>
        <dbReference type="Proteomes" id="UP000198582"/>
    </source>
</evidence>